<dbReference type="InterPro" id="IPR005119">
    <property type="entry name" value="LysR_subst-bd"/>
</dbReference>
<dbReference type="InterPro" id="IPR036390">
    <property type="entry name" value="WH_DNA-bd_sf"/>
</dbReference>
<keyword evidence="3" id="KW-0238">DNA-binding</keyword>
<keyword evidence="5" id="KW-0804">Transcription</keyword>
<dbReference type="Proteomes" id="UP000015462">
    <property type="component" value="Unassembled WGS sequence"/>
</dbReference>
<reference evidence="7 8" key="1">
    <citation type="journal article" date="2013" name="Genome Announc.">
        <title>Genome Sequence of the Pyrene- and Fluoranthene-Degrading Bacterium Cycloclasticus sp. Strain PY97M.</title>
        <authorList>
            <person name="Cui Z."/>
            <person name="Xu G."/>
            <person name="Li Q."/>
            <person name="Gao W."/>
            <person name="Zheng L."/>
        </authorList>
    </citation>
    <scope>NUCLEOTIDE SEQUENCE [LARGE SCALE GENOMIC DNA]</scope>
    <source>
        <strain evidence="7 8">PY97M</strain>
    </source>
</reference>
<keyword evidence="4" id="KW-0010">Activator</keyword>
<evidence type="ECO:0000259" key="6">
    <source>
        <dbReference type="PROSITE" id="PS50931"/>
    </source>
</evidence>
<dbReference type="PRINTS" id="PR00039">
    <property type="entry name" value="HTHLYSR"/>
</dbReference>
<dbReference type="Pfam" id="PF00126">
    <property type="entry name" value="HTH_1"/>
    <property type="match status" value="1"/>
</dbReference>
<evidence type="ECO:0000313" key="7">
    <source>
        <dbReference type="EMBL" id="EPD12447.1"/>
    </source>
</evidence>
<dbReference type="GO" id="GO:0003700">
    <property type="term" value="F:DNA-binding transcription factor activity"/>
    <property type="evidence" value="ECO:0007669"/>
    <property type="project" value="InterPro"/>
</dbReference>
<evidence type="ECO:0000256" key="1">
    <source>
        <dbReference type="ARBA" id="ARBA00009437"/>
    </source>
</evidence>
<evidence type="ECO:0000256" key="3">
    <source>
        <dbReference type="ARBA" id="ARBA00023125"/>
    </source>
</evidence>
<name>A0AB33YZV2_9GAMM</name>
<dbReference type="PANTHER" id="PTHR30346">
    <property type="entry name" value="TRANSCRIPTIONAL DUAL REGULATOR HCAR-RELATED"/>
    <property type="match status" value="1"/>
</dbReference>
<comment type="similarity">
    <text evidence="1">Belongs to the LysR transcriptional regulatory family.</text>
</comment>
<dbReference type="Gene3D" id="3.40.190.10">
    <property type="entry name" value="Periplasmic binding protein-like II"/>
    <property type="match status" value="2"/>
</dbReference>
<dbReference type="AlphaFoldDB" id="A0AB33YZV2"/>
<gene>
    <name evidence="7" type="ORF">L196_10014</name>
</gene>
<dbReference type="GO" id="GO:0003677">
    <property type="term" value="F:DNA binding"/>
    <property type="evidence" value="ECO:0007669"/>
    <property type="project" value="UniProtKB-KW"/>
</dbReference>
<dbReference type="CDD" id="cd08411">
    <property type="entry name" value="PBP2_OxyR"/>
    <property type="match status" value="1"/>
</dbReference>
<dbReference type="InterPro" id="IPR000847">
    <property type="entry name" value="LysR_HTH_N"/>
</dbReference>
<evidence type="ECO:0000313" key="8">
    <source>
        <dbReference type="Proteomes" id="UP000015462"/>
    </source>
</evidence>
<dbReference type="FunFam" id="1.10.10.10:FF:000001">
    <property type="entry name" value="LysR family transcriptional regulator"/>
    <property type="match status" value="1"/>
</dbReference>
<dbReference type="EMBL" id="ASHL01000010">
    <property type="protein sequence ID" value="EPD12447.1"/>
    <property type="molecule type" value="Genomic_DNA"/>
</dbReference>
<dbReference type="PANTHER" id="PTHR30346:SF26">
    <property type="entry name" value="HYDROGEN PEROXIDE-INDUCIBLE GENES ACTIVATOR"/>
    <property type="match status" value="1"/>
</dbReference>
<dbReference type="InterPro" id="IPR036388">
    <property type="entry name" value="WH-like_DNA-bd_sf"/>
</dbReference>
<dbReference type="Pfam" id="PF03466">
    <property type="entry name" value="LysR_substrate"/>
    <property type="match status" value="1"/>
</dbReference>
<sequence length="293" mass="33106">MNLRDLKYIVAVAETKSFVKAAEQCFVSQPTLSMQIKKLENSLNIKIFERNNKHVLVTEIGKQVIETAKRILQDAEHISILAKHEQDPFAGDFTLGAFPTIAPYILPKLIPLIKKKLPNLRLILVEEKTDILLHKLKTGLIDAALLAGPIHDESLIAEKLFDDEFKLAVATHHPLAEQTIINPDELTNQPLLLLDEGHCLRDQALQFCQLSGIDEEQNVRATSLETLRQMVIAGTGITFMPTIAIQNNDDNIRYIPFEAPKPKRTIYLVSRQTNPRTELIKQLKNLCVNKNQL</sequence>
<dbReference type="Gene3D" id="1.10.10.10">
    <property type="entry name" value="Winged helix-like DNA-binding domain superfamily/Winged helix DNA-binding domain"/>
    <property type="match status" value="1"/>
</dbReference>
<dbReference type="SUPFAM" id="SSF46785">
    <property type="entry name" value="Winged helix' DNA-binding domain"/>
    <property type="match status" value="1"/>
</dbReference>
<feature type="domain" description="HTH lysR-type" evidence="6">
    <location>
        <begin position="1"/>
        <end position="58"/>
    </location>
</feature>
<proteinExistence type="inferred from homology"/>
<protein>
    <submittedName>
        <fullName evidence="7">Oxidative stress transcriptional regulator, LysR family protein</fullName>
    </submittedName>
</protein>
<dbReference type="PROSITE" id="PS50931">
    <property type="entry name" value="HTH_LYSR"/>
    <property type="match status" value="1"/>
</dbReference>
<evidence type="ECO:0000256" key="5">
    <source>
        <dbReference type="ARBA" id="ARBA00023163"/>
    </source>
</evidence>
<keyword evidence="8" id="KW-1185">Reference proteome</keyword>
<dbReference type="RefSeq" id="WP_016390870.1">
    <property type="nucleotide sequence ID" value="NZ_KE646810.1"/>
</dbReference>
<keyword evidence="2" id="KW-0805">Transcription regulation</keyword>
<comment type="caution">
    <text evidence="7">The sequence shown here is derived from an EMBL/GenBank/DDBJ whole genome shotgun (WGS) entry which is preliminary data.</text>
</comment>
<accession>A0AB33YZV2</accession>
<evidence type="ECO:0000256" key="4">
    <source>
        <dbReference type="ARBA" id="ARBA00023159"/>
    </source>
</evidence>
<dbReference type="SUPFAM" id="SSF53850">
    <property type="entry name" value="Periplasmic binding protein-like II"/>
    <property type="match status" value="1"/>
</dbReference>
<organism evidence="7 8">
    <name type="scientific">Cycloclasticus pugetii</name>
    <dbReference type="NCBI Taxonomy" id="34068"/>
    <lineage>
        <taxon>Bacteria</taxon>
        <taxon>Pseudomonadati</taxon>
        <taxon>Pseudomonadota</taxon>
        <taxon>Gammaproteobacteria</taxon>
        <taxon>Thiotrichales</taxon>
        <taxon>Piscirickettsiaceae</taxon>
        <taxon>Cycloclasticus</taxon>
    </lineage>
</organism>
<evidence type="ECO:0000256" key="2">
    <source>
        <dbReference type="ARBA" id="ARBA00023015"/>
    </source>
</evidence>
<dbReference type="GO" id="GO:0032993">
    <property type="term" value="C:protein-DNA complex"/>
    <property type="evidence" value="ECO:0007669"/>
    <property type="project" value="TreeGrafter"/>
</dbReference>